<feature type="compositionally biased region" description="Polar residues" evidence="1">
    <location>
        <begin position="10"/>
        <end position="27"/>
    </location>
</feature>
<evidence type="ECO:0000313" key="2">
    <source>
        <dbReference type="EMBL" id="PRQ41966.1"/>
    </source>
</evidence>
<dbReference type="EMBL" id="PDCK01000041">
    <property type="protein sequence ID" value="PRQ41966.1"/>
    <property type="molecule type" value="Genomic_DNA"/>
</dbReference>
<dbReference type="Proteomes" id="UP000238479">
    <property type="component" value="Chromosome 3"/>
</dbReference>
<comment type="caution">
    <text evidence="2">The sequence shown here is derived from an EMBL/GenBank/DDBJ whole genome shotgun (WGS) entry which is preliminary data.</text>
</comment>
<dbReference type="PANTHER" id="PTHR36750">
    <property type="entry name" value="SEC-C MOTIF PROTEIN"/>
    <property type="match status" value="1"/>
</dbReference>
<keyword evidence="3" id="KW-1185">Reference proteome</keyword>
<evidence type="ECO:0000313" key="3">
    <source>
        <dbReference type="Proteomes" id="UP000238479"/>
    </source>
</evidence>
<protein>
    <submittedName>
        <fullName evidence="2">Uncharacterized protein</fullName>
    </submittedName>
</protein>
<name>A0A2P6R6A7_ROSCH</name>
<dbReference type="Gramene" id="PRQ41966">
    <property type="protein sequence ID" value="PRQ41966"/>
    <property type="gene ID" value="RchiOBHm_Chr3g0452521"/>
</dbReference>
<evidence type="ECO:0000256" key="1">
    <source>
        <dbReference type="SAM" id="MobiDB-lite"/>
    </source>
</evidence>
<dbReference type="STRING" id="74649.A0A2P6R6A7"/>
<gene>
    <name evidence="2" type="ORF">RchiOBHm_Chr3g0452521</name>
</gene>
<dbReference type="AlphaFoldDB" id="A0A2P6R6A7"/>
<accession>A0A2P6R6A7</accession>
<reference evidence="2 3" key="1">
    <citation type="journal article" date="2018" name="Nat. Genet.">
        <title>The Rosa genome provides new insights in the design of modern roses.</title>
        <authorList>
            <person name="Bendahmane M."/>
        </authorList>
    </citation>
    <scope>NUCLEOTIDE SEQUENCE [LARGE SCALE GENOMIC DNA]</scope>
    <source>
        <strain evidence="3">cv. Old Blush</strain>
    </source>
</reference>
<proteinExistence type="predicted"/>
<sequence length="142" mass="15730">MLNFLGVGEASQNSERARQNSKSPTMHSSRILSTTLSKKSSSFLSSLSGYSHSDSNHTPSLHRSIFSTTQLDNSWVNKIKGVFTGNKTSPDEPKLSSDSFTLFRFADELKTARRVGAFKQYIVGRSSEATFANAFEKQELII</sequence>
<feature type="region of interest" description="Disordered" evidence="1">
    <location>
        <begin position="1"/>
        <end position="34"/>
    </location>
</feature>
<organism evidence="2 3">
    <name type="scientific">Rosa chinensis</name>
    <name type="common">China rose</name>
    <dbReference type="NCBI Taxonomy" id="74649"/>
    <lineage>
        <taxon>Eukaryota</taxon>
        <taxon>Viridiplantae</taxon>
        <taxon>Streptophyta</taxon>
        <taxon>Embryophyta</taxon>
        <taxon>Tracheophyta</taxon>
        <taxon>Spermatophyta</taxon>
        <taxon>Magnoliopsida</taxon>
        <taxon>eudicotyledons</taxon>
        <taxon>Gunneridae</taxon>
        <taxon>Pentapetalae</taxon>
        <taxon>rosids</taxon>
        <taxon>fabids</taxon>
        <taxon>Rosales</taxon>
        <taxon>Rosaceae</taxon>
        <taxon>Rosoideae</taxon>
        <taxon>Rosoideae incertae sedis</taxon>
        <taxon>Rosa</taxon>
    </lineage>
</organism>
<dbReference type="PANTHER" id="PTHR36750:SF1">
    <property type="entry name" value="SEC-C MOTIF PROTEIN"/>
    <property type="match status" value="1"/>
</dbReference>